<dbReference type="PANTHER" id="PTHR42783">
    <property type="entry name" value="GLUTAMATE SYNTHASE [NADPH] SMALL CHAIN"/>
    <property type="match status" value="1"/>
</dbReference>
<dbReference type="PROSITE" id="PS51379">
    <property type="entry name" value="4FE4S_FER_2"/>
    <property type="match status" value="3"/>
</dbReference>
<proteinExistence type="predicted"/>
<dbReference type="InterPro" id="IPR017896">
    <property type="entry name" value="4Fe4S_Fe-S-bd"/>
</dbReference>
<comment type="caution">
    <text evidence="2">The sequence shown here is derived from an EMBL/GenBank/DDBJ whole genome shotgun (WGS) entry which is preliminary data.</text>
</comment>
<dbReference type="CDD" id="cd10551">
    <property type="entry name" value="PsrB"/>
    <property type="match status" value="1"/>
</dbReference>
<evidence type="ECO:0000313" key="2">
    <source>
        <dbReference type="EMBL" id="MDN3564196.1"/>
    </source>
</evidence>
<sequence>MPPHPMGETAGRRDVLLMGASVALAAAGCDGPDEHGHPLHARPRGVAAEDASYATVLDLEGLGRGVLVRTRAGHAVKLEGNPQHPASLGATDIFAEAAVLSLHDPERSRRIRRDGAPLPPAELDAALAEARAALRTAGGAGLRLLTGPIASPTLARLIGEVLAAYPGARWHQHDPLADDAALAGAMAAFGRPVAVLPDLGRARAVLCLGADPLGPGPAQLRQARDWSSGRREGRAAGRMPRLFVAEASPSLTGARADRRIPLHPAEAEGFARAVAAALGVPGLARQGAHPEAAGIAAALREAGPAGLVLAGRGQPPAVHALALAMNQALGAPGTSLRLTVPPLAQPEPMAASLAGLTSAMAANEVTHLLVLGANPLAEAPAALGFAAALRRVGFTLHAGQWVDETAHACRWHVPLPHPLEAWGDARASCGTPAIRQPVTLPLVEAARGEAELLSALLGPPQTARAAVANTWRTAWGEADFESRWDAALEAGIAGEPAPAIAPALRPDWDRPGEAAPATLTAVFAPDIGPEAQNAWLQEMPRPLTGLAWGNAALFDPLTAATLGLAPGDEAELTLEGRQVLAACWPVPGQAPGCVTLPLGGGRRAAGAVGTGRGFDANRLRPADGAWAAPGLAVRATGRRAALVATQAHHRPDEAGAVPRLAPGEALAPIQPGASLHPDWAYEGRAWAMSIDVDACIGCNACAIACQAENNVPVVGPEELARGRGMHWLRIDRYDAPPAAPAAASFQPVPCMHCEKAPCEPVCPVNATVHDSEGLNVMVHARCVGTRTCSNNCPYKVRRFNWDDHRRALDTPRRNPEVALRPRGVMEKCTYCSHRITAARTQAGLEGRALRDGEVETACQRACPTQAITFGDLNAPGSAVAALRRDGRSYALLGHLETRPRTTYLAQTVPGETA</sequence>
<dbReference type="RefSeq" id="WP_290315984.1">
    <property type="nucleotide sequence ID" value="NZ_JAUFPN010000069.1"/>
</dbReference>
<feature type="domain" description="4Fe-4S ferredoxin-type" evidence="1">
    <location>
        <begin position="686"/>
        <end position="716"/>
    </location>
</feature>
<gene>
    <name evidence="2" type="ORF">QWZ14_07425</name>
</gene>
<evidence type="ECO:0000313" key="3">
    <source>
        <dbReference type="Proteomes" id="UP001529369"/>
    </source>
</evidence>
<dbReference type="PANTHER" id="PTHR42783:SF3">
    <property type="entry name" value="GLUTAMATE SYNTHASE [NADPH] SMALL CHAIN-RELATED"/>
    <property type="match status" value="1"/>
</dbReference>
<dbReference type="Gene3D" id="3.30.70.20">
    <property type="match status" value="2"/>
</dbReference>
<dbReference type="EMBL" id="JAUFPN010000069">
    <property type="protein sequence ID" value="MDN3564196.1"/>
    <property type="molecule type" value="Genomic_DNA"/>
</dbReference>
<dbReference type="InterPro" id="IPR009010">
    <property type="entry name" value="Asp_de-COase-like_dom_sf"/>
</dbReference>
<dbReference type="SUPFAM" id="SSF54862">
    <property type="entry name" value="4Fe-4S ferredoxins"/>
    <property type="match status" value="1"/>
</dbReference>
<dbReference type="Proteomes" id="UP001529369">
    <property type="component" value="Unassembled WGS sequence"/>
</dbReference>
<dbReference type="SUPFAM" id="SSF53706">
    <property type="entry name" value="Formate dehydrogenase/DMSO reductase, domains 1-3"/>
    <property type="match status" value="1"/>
</dbReference>
<protein>
    <submittedName>
        <fullName evidence="2">4Fe-4S dicluster domain-containing protein</fullName>
    </submittedName>
</protein>
<accession>A0ABT8A499</accession>
<feature type="domain" description="4Fe-4S ferredoxin-type" evidence="1">
    <location>
        <begin position="741"/>
        <end position="772"/>
    </location>
</feature>
<dbReference type="Pfam" id="PF13247">
    <property type="entry name" value="Fer4_11"/>
    <property type="match status" value="1"/>
</dbReference>
<keyword evidence="3" id="KW-1185">Reference proteome</keyword>
<reference evidence="3" key="1">
    <citation type="journal article" date="2019" name="Int. J. Syst. Evol. Microbiol.">
        <title>The Global Catalogue of Microorganisms (GCM) 10K type strain sequencing project: providing services to taxonomists for standard genome sequencing and annotation.</title>
        <authorList>
            <consortium name="The Broad Institute Genomics Platform"/>
            <consortium name="The Broad Institute Genome Sequencing Center for Infectious Disease"/>
            <person name="Wu L."/>
            <person name="Ma J."/>
        </authorList>
    </citation>
    <scope>NUCLEOTIDE SEQUENCE [LARGE SCALE GENOMIC DNA]</scope>
    <source>
        <strain evidence="3">CECT 7131</strain>
    </source>
</reference>
<organism evidence="2 3">
    <name type="scientific">Paeniroseomonas aquatica</name>
    <dbReference type="NCBI Taxonomy" id="373043"/>
    <lineage>
        <taxon>Bacteria</taxon>
        <taxon>Pseudomonadati</taxon>
        <taxon>Pseudomonadota</taxon>
        <taxon>Alphaproteobacteria</taxon>
        <taxon>Acetobacterales</taxon>
        <taxon>Acetobacteraceae</taxon>
        <taxon>Paeniroseomonas</taxon>
    </lineage>
</organism>
<name>A0ABT8A499_9PROT</name>
<feature type="domain" description="4Fe-4S ferredoxin-type" evidence="1">
    <location>
        <begin position="773"/>
        <end position="802"/>
    </location>
</feature>
<evidence type="ECO:0000259" key="1">
    <source>
        <dbReference type="PROSITE" id="PS51379"/>
    </source>
</evidence>
<dbReference type="SUPFAM" id="SSF50692">
    <property type="entry name" value="ADC-like"/>
    <property type="match status" value="1"/>
</dbReference>